<protein>
    <recommendedName>
        <fullName evidence="15">G-protein coupled receptors family 3 profile domain-containing protein</fullName>
    </recommendedName>
</protein>
<dbReference type="Pfam" id="PF01094">
    <property type="entry name" value="ANF_receptor"/>
    <property type="match status" value="1"/>
</dbReference>
<evidence type="ECO:0000256" key="13">
    <source>
        <dbReference type="SAM" id="Phobius"/>
    </source>
</evidence>
<comment type="function">
    <text evidence="11">G-protein coupled receptor for glutamate. Ligand binding causes a conformation change that triggers signaling via guanine nucleotide-binding proteins (G proteins) and modulates the activity of down-stream effectors.</text>
</comment>
<evidence type="ECO:0000256" key="6">
    <source>
        <dbReference type="ARBA" id="ARBA00023040"/>
    </source>
</evidence>
<comment type="similarity">
    <text evidence="2">Belongs to the G-protein coupled receptor 3 family.</text>
</comment>
<evidence type="ECO:0000313" key="17">
    <source>
        <dbReference type="Proteomes" id="UP001432146"/>
    </source>
</evidence>
<keyword evidence="5 13" id="KW-1133">Transmembrane helix</keyword>
<dbReference type="Proteomes" id="UP001432146">
    <property type="component" value="Unassembled WGS sequence"/>
</dbReference>
<feature type="domain" description="G-protein coupled receptors family 3 profile" evidence="15">
    <location>
        <begin position="605"/>
        <end position="869"/>
    </location>
</feature>
<dbReference type="CDD" id="cd06362">
    <property type="entry name" value="PBP1_mGluR"/>
    <property type="match status" value="1"/>
</dbReference>
<dbReference type="Gene3D" id="3.40.50.2300">
    <property type="match status" value="2"/>
</dbReference>
<evidence type="ECO:0000313" key="16">
    <source>
        <dbReference type="EMBL" id="KAK9293677.1"/>
    </source>
</evidence>
<evidence type="ECO:0000256" key="11">
    <source>
        <dbReference type="ARBA" id="ARBA00054813"/>
    </source>
</evidence>
<feature type="signal peptide" evidence="14">
    <location>
        <begin position="1"/>
        <end position="24"/>
    </location>
</feature>
<dbReference type="PROSITE" id="PS00980">
    <property type="entry name" value="G_PROTEIN_RECEP_F3_2"/>
    <property type="match status" value="1"/>
</dbReference>
<dbReference type="EMBL" id="JAWNGG020000386">
    <property type="protein sequence ID" value="KAK9293677.1"/>
    <property type="molecule type" value="Genomic_DNA"/>
</dbReference>
<keyword evidence="9" id="KW-0325">Glycoprotein</keyword>
<dbReference type="Pfam" id="PF00003">
    <property type="entry name" value="7tm_3"/>
    <property type="match status" value="1"/>
</dbReference>
<dbReference type="PROSITE" id="PS50259">
    <property type="entry name" value="G_PROTEIN_RECEP_F3_4"/>
    <property type="match status" value="1"/>
</dbReference>
<feature type="compositionally biased region" description="Low complexity" evidence="12">
    <location>
        <begin position="878"/>
        <end position="890"/>
    </location>
</feature>
<evidence type="ECO:0000256" key="5">
    <source>
        <dbReference type="ARBA" id="ARBA00022989"/>
    </source>
</evidence>
<dbReference type="CDD" id="cd15045">
    <property type="entry name" value="7tmC_mGluRs"/>
    <property type="match status" value="1"/>
</dbReference>
<keyword evidence="7 13" id="KW-0472">Membrane</keyword>
<evidence type="ECO:0000256" key="9">
    <source>
        <dbReference type="ARBA" id="ARBA00023180"/>
    </source>
</evidence>
<feature type="transmembrane region" description="Helical" evidence="13">
    <location>
        <begin position="605"/>
        <end position="631"/>
    </location>
</feature>
<dbReference type="FunFam" id="2.10.50.30:FF:000001">
    <property type="entry name" value="metabotropic glutamate receptor 1"/>
    <property type="match status" value="1"/>
</dbReference>
<dbReference type="InterPro" id="IPR017979">
    <property type="entry name" value="GPCR_3_CS"/>
</dbReference>
<keyword evidence="10" id="KW-0807">Transducer</keyword>
<dbReference type="AlphaFoldDB" id="A0AAW0Z8C4"/>
<dbReference type="InterPro" id="IPR017978">
    <property type="entry name" value="GPCR_3_C"/>
</dbReference>
<keyword evidence="8" id="KW-0675">Receptor</keyword>
<dbReference type="PRINTS" id="PR00248">
    <property type="entry name" value="GPCRMGR"/>
</dbReference>
<dbReference type="GO" id="GO:0005886">
    <property type="term" value="C:plasma membrane"/>
    <property type="evidence" value="ECO:0007669"/>
    <property type="project" value="UniProtKB-SubCell"/>
</dbReference>
<comment type="subcellular location">
    <subcellularLocation>
        <location evidence="1">Cell membrane</location>
        <topology evidence="1">Multi-pass membrane protein</topology>
    </subcellularLocation>
</comment>
<feature type="transmembrane region" description="Helical" evidence="13">
    <location>
        <begin position="765"/>
        <end position="784"/>
    </location>
</feature>
<dbReference type="InterPro" id="IPR001828">
    <property type="entry name" value="ANF_lig-bd_rcpt"/>
</dbReference>
<dbReference type="InterPro" id="IPR000162">
    <property type="entry name" value="GPCR_3_mtglu_rcpt"/>
</dbReference>
<proteinExistence type="inferred from homology"/>
<sequence>MATTTTTVIGFAIRLLWTTNPLLAVGVSSNVQRTGTRHGGVWYANVTGDLLLGGLFPVHRKGNDGNSCGEIQTEDGIQPLEAMLYTIERVNQDPRILAGVRLGALAFDTCDNPTYALQQAFYFVKGFMARGNRLDEEGYRCEDRSVAKFLDGELDRVVAVLGAQSSSVTIQVASVLGLFPVPQISYMATSPFLSSKERFPRFFRTVPSDVNQARAMLEILREFKWSYVSVVYTDSEYGDHGYETLTSLAGEYSICFSAPHRISDDRFTEEDYDRVIRTIAEKTDVRVVVLFAEKSATLRVLEAARRVGVGSRFVWLGSDSWPDRRDAVVAEDTTVLEGALAVQPLYAPLAGFDEYFTGLRLDHGRNNPWFREFWRIYHGCTDDETGENVGERGVSCRDRRLKIERRNGYKQRRFLHFVRDAVYAVAHALDDMRADVCGRDSVGLCDAMRPPDADAFTGYLANVSFKDVVGNGFGFVDGVDGPPRYSILNYQRTANGTYHWTDVGNYTLNEGGRAELRLDRKRLRFRGESLRRFPNSSCSQPCDSNLIMVRNKEDPCCWSCQSCGLYRYKVDEQRCEECAAGTVPRANGTGCQPIPEQFVDHSNPWAIVAMAIAIFGMALTGFVCSVFWIYRGTPMIKASGRELSFLLLVGAFGCFSMTFAVVAKPSVESCAVVRFGIGFCYTVCYAALATKINRIHRIFNDPGHSPRKRRFTSPTSQLTIASILVLIETAFDAGWLLKEPPAIEHSYPSREANVRVCRGSEDGSYVIGLLYPFLLTVASTFYAVKTRKCPVGFNETRCIAFANYATIVLWLAFVPLYMASSSNVVKVITLALSLSMNGLVQLLCLFLPKVYLVLAKPEKNTRKLVMARPAAGGFSQPTTPATITPVTPEPMSTSPSFLDSSKLSIDRCSLRFDQISL</sequence>
<evidence type="ECO:0000256" key="4">
    <source>
        <dbReference type="ARBA" id="ARBA00022692"/>
    </source>
</evidence>
<feature type="transmembrane region" description="Helical" evidence="13">
    <location>
        <begin position="643"/>
        <end position="665"/>
    </location>
</feature>
<dbReference type="FunFam" id="3.40.50.2300:FF:000145">
    <property type="entry name" value="Glutamate receptor, metabotropic"/>
    <property type="match status" value="1"/>
</dbReference>
<evidence type="ECO:0000256" key="8">
    <source>
        <dbReference type="ARBA" id="ARBA00023170"/>
    </source>
</evidence>
<evidence type="ECO:0000256" key="12">
    <source>
        <dbReference type="SAM" id="MobiDB-lite"/>
    </source>
</evidence>
<dbReference type="PRINTS" id="PR00593">
    <property type="entry name" value="MTABOTROPICR"/>
</dbReference>
<feature type="region of interest" description="Disordered" evidence="12">
    <location>
        <begin position="878"/>
        <end position="898"/>
    </location>
</feature>
<feature type="transmembrane region" description="Helical" evidence="13">
    <location>
        <begin position="711"/>
        <end position="731"/>
    </location>
</feature>
<name>A0AAW0Z8C4_9HYME</name>
<dbReference type="InterPro" id="IPR028082">
    <property type="entry name" value="Peripla_BP_I"/>
</dbReference>
<gene>
    <name evidence="16" type="ORF">QLX08_011423</name>
</gene>
<evidence type="ECO:0000256" key="14">
    <source>
        <dbReference type="SAM" id="SignalP"/>
    </source>
</evidence>
<evidence type="ECO:0000256" key="7">
    <source>
        <dbReference type="ARBA" id="ARBA00023136"/>
    </source>
</evidence>
<dbReference type="InterPro" id="IPR050726">
    <property type="entry name" value="mGluR"/>
</dbReference>
<keyword evidence="6" id="KW-0297">G-protein coupled receptor</keyword>
<organism evidence="16 17">
    <name type="scientific">Tetragonisca angustula</name>
    <dbReference type="NCBI Taxonomy" id="166442"/>
    <lineage>
        <taxon>Eukaryota</taxon>
        <taxon>Metazoa</taxon>
        <taxon>Ecdysozoa</taxon>
        <taxon>Arthropoda</taxon>
        <taxon>Hexapoda</taxon>
        <taxon>Insecta</taxon>
        <taxon>Pterygota</taxon>
        <taxon>Neoptera</taxon>
        <taxon>Endopterygota</taxon>
        <taxon>Hymenoptera</taxon>
        <taxon>Apocrita</taxon>
        <taxon>Aculeata</taxon>
        <taxon>Apoidea</taxon>
        <taxon>Anthophila</taxon>
        <taxon>Apidae</taxon>
        <taxon>Tetragonisca</taxon>
    </lineage>
</organism>
<evidence type="ECO:0000256" key="10">
    <source>
        <dbReference type="ARBA" id="ARBA00023224"/>
    </source>
</evidence>
<feature type="transmembrane region" description="Helical" evidence="13">
    <location>
        <begin position="830"/>
        <end position="854"/>
    </location>
</feature>
<feature type="chain" id="PRO_5043486189" description="G-protein coupled receptors family 3 profile domain-containing protein" evidence="14">
    <location>
        <begin position="25"/>
        <end position="917"/>
    </location>
</feature>
<comment type="caution">
    <text evidence="16">The sequence shown here is derived from an EMBL/GenBank/DDBJ whole genome shotgun (WGS) entry which is preliminary data.</text>
</comment>
<dbReference type="PANTHER" id="PTHR24060">
    <property type="entry name" value="METABOTROPIC GLUTAMATE RECEPTOR"/>
    <property type="match status" value="1"/>
</dbReference>
<dbReference type="Gene3D" id="2.10.50.30">
    <property type="entry name" value="GPCR, family 3, nine cysteines domain"/>
    <property type="match status" value="1"/>
</dbReference>
<evidence type="ECO:0000256" key="2">
    <source>
        <dbReference type="ARBA" id="ARBA00007242"/>
    </source>
</evidence>
<feature type="transmembrane region" description="Helical" evidence="13">
    <location>
        <begin position="671"/>
        <end position="690"/>
    </location>
</feature>
<evidence type="ECO:0000259" key="15">
    <source>
        <dbReference type="PROSITE" id="PS50259"/>
    </source>
</evidence>
<accession>A0AAW0Z8C4</accession>
<keyword evidence="14" id="KW-0732">Signal</keyword>
<dbReference type="SUPFAM" id="SSF53822">
    <property type="entry name" value="Periplasmic binding protein-like I"/>
    <property type="match status" value="1"/>
</dbReference>
<dbReference type="InterPro" id="IPR000337">
    <property type="entry name" value="GPCR_3"/>
</dbReference>
<dbReference type="InterPro" id="IPR038550">
    <property type="entry name" value="GPCR_3_9-Cys_sf"/>
</dbReference>
<evidence type="ECO:0000256" key="1">
    <source>
        <dbReference type="ARBA" id="ARBA00004651"/>
    </source>
</evidence>
<dbReference type="GO" id="GO:0004930">
    <property type="term" value="F:G protein-coupled receptor activity"/>
    <property type="evidence" value="ECO:0007669"/>
    <property type="project" value="UniProtKB-KW"/>
</dbReference>
<reference evidence="16 17" key="1">
    <citation type="submission" date="2024-05" db="EMBL/GenBank/DDBJ databases">
        <title>The nuclear and mitochondrial genome assemblies of Tetragonisca angustula (Apidae: Meliponini), a tiny yet remarkable pollinator in the Neotropics.</title>
        <authorList>
            <person name="Ferrari R."/>
            <person name="Ricardo P.C."/>
            <person name="Dias F.C."/>
            <person name="Araujo N.S."/>
            <person name="Soares D.O."/>
            <person name="Zhou Q.-S."/>
            <person name="Zhu C.-D."/>
            <person name="Coutinho L."/>
            <person name="Airas M.C."/>
            <person name="Batista T.M."/>
        </authorList>
    </citation>
    <scope>NUCLEOTIDE SEQUENCE [LARGE SCALE GENOMIC DNA]</scope>
    <source>
        <strain evidence="16">ASF017062</strain>
        <tissue evidence="16">Abdomen</tissue>
    </source>
</reference>
<keyword evidence="17" id="KW-1185">Reference proteome</keyword>
<keyword evidence="3" id="KW-1003">Cell membrane</keyword>
<feature type="transmembrane region" description="Helical" evidence="13">
    <location>
        <begin position="796"/>
        <end position="818"/>
    </location>
</feature>
<keyword evidence="4 13" id="KW-0812">Transmembrane</keyword>
<evidence type="ECO:0000256" key="3">
    <source>
        <dbReference type="ARBA" id="ARBA00022475"/>
    </source>
</evidence>